<dbReference type="GO" id="GO:0017070">
    <property type="term" value="F:U6 snRNA binding"/>
    <property type="evidence" value="ECO:0007669"/>
    <property type="project" value="InterPro"/>
</dbReference>
<name>A0A550CGR0_9AGAR</name>
<dbReference type="GO" id="GO:0030619">
    <property type="term" value="F:U1 snRNA binding"/>
    <property type="evidence" value="ECO:0007669"/>
    <property type="project" value="TreeGrafter"/>
</dbReference>
<dbReference type="FunFam" id="3.30.420.230:FF:000001">
    <property type="entry name" value="Pre-mRNA-processing-splicing factor 8"/>
    <property type="match status" value="1"/>
</dbReference>
<dbReference type="GO" id="GO:0000244">
    <property type="term" value="P:spliceosomal tri-snRNP complex assembly"/>
    <property type="evidence" value="ECO:0007669"/>
    <property type="project" value="TreeGrafter"/>
</dbReference>
<feature type="compositionally biased region" description="Low complexity" evidence="1">
    <location>
        <begin position="18"/>
        <end position="28"/>
    </location>
</feature>
<feature type="domain" description="PROCT" evidence="4">
    <location>
        <begin position="2136"/>
        <end position="2224"/>
    </location>
</feature>
<dbReference type="FunFam" id="3.90.1570.40:FF:000001">
    <property type="entry name" value="Pre-mRNA-processing-splicing factor 8"/>
    <property type="match status" value="1"/>
</dbReference>
<evidence type="ECO:0000259" key="4">
    <source>
        <dbReference type="Pfam" id="PF08084"/>
    </source>
</evidence>
<feature type="domain" description="PROCN" evidence="3">
    <location>
        <begin position="410"/>
        <end position="815"/>
    </location>
</feature>
<dbReference type="GO" id="GO:0071013">
    <property type="term" value="C:catalytic step 2 spliceosome"/>
    <property type="evidence" value="ECO:0007669"/>
    <property type="project" value="TreeGrafter"/>
</dbReference>
<dbReference type="PANTHER" id="PTHR11140:SF0">
    <property type="entry name" value="PRE-MRNA-PROCESSING-SPLICING FACTOR 8"/>
    <property type="match status" value="1"/>
</dbReference>
<feature type="domain" description="PRP8" evidence="8">
    <location>
        <begin position="1714"/>
        <end position="1942"/>
    </location>
</feature>
<evidence type="ECO:0000259" key="6">
    <source>
        <dbReference type="Pfam" id="PF10597"/>
    </source>
</evidence>
<reference evidence="9 10" key="1">
    <citation type="journal article" date="2019" name="New Phytol.">
        <title>Comparative genomics reveals unique wood-decay strategies and fruiting body development in the Schizophyllaceae.</title>
        <authorList>
            <person name="Almasi E."/>
            <person name="Sahu N."/>
            <person name="Krizsan K."/>
            <person name="Balint B."/>
            <person name="Kovacs G.M."/>
            <person name="Kiss B."/>
            <person name="Cseklye J."/>
            <person name="Drula E."/>
            <person name="Henrissat B."/>
            <person name="Nagy I."/>
            <person name="Chovatia M."/>
            <person name="Adam C."/>
            <person name="LaButti K."/>
            <person name="Lipzen A."/>
            <person name="Riley R."/>
            <person name="Grigoriev I.V."/>
            <person name="Nagy L.G."/>
        </authorList>
    </citation>
    <scope>NUCLEOTIDE SEQUENCE [LARGE SCALE GENOMIC DNA]</scope>
    <source>
        <strain evidence="9 10">NL-1724</strain>
    </source>
</reference>
<dbReference type="InterPro" id="IPR043172">
    <property type="entry name" value="Prp8_domainIV_palm"/>
</dbReference>
<dbReference type="InterPro" id="IPR042516">
    <property type="entry name" value="Prp8_U5-snRNA-bd_sf"/>
</dbReference>
<dbReference type="STRING" id="97359.A0A550CGR0"/>
<dbReference type="InterPro" id="IPR019580">
    <property type="entry name" value="Prp8_U6-snRNA-bd"/>
</dbReference>
<dbReference type="OrthoDB" id="1931567at2759"/>
<dbReference type="InterPro" id="IPR027652">
    <property type="entry name" value="PRP8"/>
</dbReference>
<evidence type="ECO:0000259" key="7">
    <source>
        <dbReference type="Pfam" id="PF10598"/>
    </source>
</evidence>
<feature type="domain" description="RNA recognition motif spliceosomal PrP8" evidence="7">
    <location>
        <begin position="989"/>
        <end position="1079"/>
    </location>
</feature>
<dbReference type="InterPro" id="IPR012984">
    <property type="entry name" value="PROCT"/>
</dbReference>
<organism evidence="9 10">
    <name type="scientific">Schizophyllum amplum</name>
    <dbReference type="NCBI Taxonomy" id="97359"/>
    <lineage>
        <taxon>Eukaryota</taxon>
        <taxon>Fungi</taxon>
        <taxon>Dikarya</taxon>
        <taxon>Basidiomycota</taxon>
        <taxon>Agaricomycotina</taxon>
        <taxon>Agaricomycetes</taxon>
        <taxon>Agaricomycetidae</taxon>
        <taxon>Agaricales</taxon>
        <taxon>Schizophyllaceae</taxon>
        <taxon>Schizophyllum</taxon>
    </lineage>
</organism>
<dbReference type="Gene3D" id="3.30.43.40">
    <property type="entry name" value="Pre-mRNA-processing-splicing factor 8, U5-snRNA-binding domain"/>
    <property type="match status" value="1"/>
</dbReference>
<dbReference type="Pfam" id="PF08083">
    <property type="entry name" value="PROCN"/>
    <property type="match status" value="1"/>
</dbReference>
<dbReference type="Pfam" id="PF10597">
    <property type="entry name" value="U5_2-snRNA_bdg"/>
    <property type="match status" value="1"/>
</dbReference>
<feature type="region of interest" description="Disordered" evidence="1">
    <location>
        <begin position="1"/>
        <end position="38"/>
    </location>
</feature>
<gene>
    <name evidence="9" type="ORF">BD626DRAFT_493417</name>
</gene>
<evidence type="ECO:0000259" key="3">
    <source>
        <dbReference type="Pfam" id="PF08083"/>
    </source>
</evidence>
<dbReference type="Pfam" id="PF08082">
    <property type="entry name" value="PRO8NT"/>
    <property type="match status" value="1"/>
</dbReference>
<dbReference type="Proteomes" id="UP000320762">
    <property type="component" value="Unassembled WGS sequence"/>
</dbReference>
<evidence type="ECO:0000259" key="8">
    <source>
        <dbReference type="Pfam" id="PF12134"/>
    </source>
</evidence>
<dbReference type="Gene3D" id="3.30.420.230">
    <property type="match status" value="1"/>
</dbReference>
<dbReference type="Pfam" id="PF10598">
    <property type="entry name" value="RRM_4"/>
    <property type="match status" value="1"/>
</dbReference>
<feature type="domain" description="Pre-mRNA-processing-splicing factor 8 U6-snRNA-binding" evidence="5">
    <location>
        <begin position="1397"/>
        <end position="1554"/>
    </location>
</feature>
<dbReference type="GO" id="GO:0005682">
    <property type="term" value="C:U5 snRNP"/>
    <property type="evidence" value="ECO:0007669"/>
    <property type="project" value="TreeGrafter"/>
</dbReference>
<dbReference type="InterPro" id="IPR019581">
    <property type="entry name" value="Prp8_U5-snRNA-bd"/>
</dbReference>
<dbReference type="PANTHER" id="PTHR11140">
    <property type="entry name" value="PRE-MRNA SPLICING FACTOR PRP8"/>
    <property type="match status" value="1"/>
</dbReference>
<dbReference type="CDD" id="cd13838">
    <property type="entry name" value="RNase_H_like_Prp8_IV"/>
    <property type="match status" value="1"/>
</dbReference>
<dbReference type="Gene3D" id="1.20.80.40">
    <property type="match status" value="1"/>
</dbReference>
<comment type="caution">
    <text evidence="9">The sequence shown here is derived from an EMBL/GenBank/DDBJ whole genome shotgun (WGS) entry which is preliminary data.</text>
</comment>
<dbReference type="Pfam" id="PF12134">
    <property type="entry name" value="PRP8_domainIV"/>
    <property type="match status" value="1"/>
</dbReference>
<evidence type="ECO:0000256" key="1">
    <source>
        <dbReference type="SAM" id="MobiDB-lite"/>
    </source>
</evidence>
<evidence type="ECO:0000259" key="2">
    <source>
        <dbReference type="Pfam" id="PF08082"/>
    </source>
</evidence>
<dbReference type="Pfam" id="PF10596">
    <property type="entry name" value="U6-snRNA_bdg"/>
    <property type="match status" value="1"/>
</dbReference>
<dbReference type="Gene3D" id="3.90.1570.40">
    <property type="match status" value="1"/>
</dbReference>
<dbReference type="GO" id="GO:0030623">
    <property type="term" value="F:U5 snRNA binding"/>
    <property type="evidence" value="ECO:0007669"/>
    <property type="project" value="InterPro"/>
</dbReference>
<proteinExistence type="predicted"/>
<accession>A0A550CGR0</accession>
<dbReference type="GO" id="GO:0097157">
    <property type="term" value="F:pre-mRNA intronic binding"/>
    <property type="evidence" value="ECO:0007669"/>
    <property type="project" value="TreeGrafter"/>
</dbReference>
<dbReference type="SUPFAM" id="SSF53098">
    <property type="entry name" value="Ribonuclease H-like"/>
    <property type="match status" value="2"/>
</dbReference>
<evidence type="ECO:0000313" key="10">
    <source>
        <dbReference type="Proteomes" id="UP000320762"/>
    </source>
</evidence>
<evidence type="ECO:0000313" key="9">
    <source>
        <dbReference type="EMBL" id="TRM63987.1"/>
    </source>
</evidence>
<dbReference type="InterPro" id="IPR012592">
    <property type="entry name" value="PROCN"/>
</dbReference>
<protein>
    <submittedName>
        <fullName evidence="9">NUC071 domain-containing protein</fullName>
    </submittedName>
</protein>
<dbReference type="FunFam" id="1.20.80.40:FF:000001">
    <property type="entry name" value="Pre-mRNA-processing-splicing factor 8"/>
    <property type="match status" value="1"/>
</dbReference>
<feature type="domain" description="PRO8NT" evidence="2">
    <location>
        <begin position="63"/>
        <end position="214"/>
    </location>
</feature>
<dbReference type="EMBL" id="VDMD01000008">
    <property type="protein sequence ID" value="TRM63987.1"/>
    <property type="molecule type" value="Genomic_DNA"/>
</dbReference>
<dbReference type="InterPro" id="IPR012337">
    <property type="entry name" value="RNaseH-like_sf"/>
</dbReference>
<sequence>MSFPPPPPGFMAPPPGMPAANSPGASGSRMPPEAVAQKSMKWVQMQRKRYGEKRRGGYVDMGKQDLPPEHVRKIIKDHGDMSNRKFRNDKRVHLGALKYVPHAVMKLLENLPFPWEQVREVPVLYHITGAITFVNEIPRVIEPVYHAQWSTMWLAMRREKRDRRHFKRMRFPPFDDEEPPLDYGDNVLDVEPLEAIQLELDEEEDSAIIDWFYDPKPLIDTPSVNGSSYKYWSLTLPVIANLYRLGRTLLSDQADNNAQYLFDKRSFFTAKALNMAIPGGPKFEPLYRDMETFDEDWNEFNDINKVIIRQQIRTEYRVAFPHLYNSLPRSVHISPYHAPKNVYIRTDDPDLPAFYFDPLINPISLRGATPKNAPLVSHEDAVLGPNDDDEFEMPEEVEPFMDDKPLENDLTADAIAIWWAPEPYCRRSGHMRRAQDVPLIKNWYMEHCPPNQPVKVRVSYQKLLKCYVLNELHTRPEKPMTKKNLFRQLKATKFFQTTRLDWVEAGLQVCRQGYNMLNLLIHRKNLNYLHLDYNLNLKPVKTLTTKERKKSRFGNAFHLCREILRLTKLVVDANVQFRLGNVDAFQLADALQYIFGHIGALTGMYRYKYKLMRQVRMTKDLKHLIYYRFNTGPVGKGPGVGFWAPGWRVWLFFMRGIVPLLERWLGNLLARQFEGRNSKGIAKTVTKQRVESHYDLELRAAVMHDILDMMPESIKQNKSKTILQHLSEAWRCWKANSDSWKVPGMPTAIENIILRYIKSKADWWCSVAHYNRERIRRGATVDKAVVKKNLGRLTRLYLKAEQERQHGYLKDGPYISAEEAVAIYTATVHWLESRKFAPIPFPPLSYKHDTKLLVLALEKLKEAYSVKGRLNQSQREELALIEQAYDNPHECLSRIKRLLLTQRAFKEAGIEFFDTYDKLIPCYDIEPVEKITDAYLDQFLFFEADKHTEPPPLLVYKWCQGINNLTDIWETSEGECNVMMETVLSKVYEKIDLTLLNRLLRLILDHNLADYITAKNNIVLTYKDMAHTNAYGLIRGLQFSAFVFQYYGLVLDLLILGLQRASEMAGPPQMPNNFLQYRDSATETRHPIRLYSRYVDRLHILFRFSADESRDLIQRYLSANPDPTNNNVIGYNNKRCWPRDCRMRLVKHDVNLGRAVFWNVKQSLPRSLTTIEWEDTFVSLLFSMCGFEDAVWNLTNEQTKERTAQAFLRVSDDGVQQFNNRIRQVLMSSGSTTFSKILLDALVKAENKIQTRVKIGLNSKMPSRFPPVVFYTPKELGGLGMLSMGHVLIPQSDLRWSKQTDVAVTHFRAGMSHEEDQLIPNLYRYLQPWEAEFLDSARVWSEYSMKRKEASAQNRRLTLEDLEDSWDRGIPRINTLFQKDRHTLAYDRGWRVRTDWKQYQLLKHNPFWWTSQRHDGKLWQLNNYRVDVISALGGVESILEHTLFKGTYFPTWEGLFWEKASGFEESMRYKKLTNAQRSGLNQIPNRRFTLWWSPTINRANVYVGFQVQLDLTGIFMHGKIPTLKISLIQIFRAHLWQKIHESVVMDLCQVFDQELEPLQIETVQKETIHPRKSYKMNSSCADILLFSAYKWNIARPSLVTDVKDVLDGTTSNKFWIDVQLRWGDFDTHDIERYTRAKFLDYVSDSMSIYPSPTGVMIGMDLAYNLWSAYGNWFPGLKPLIQQAMAKIMRANPALHVLRDRIRKGLQLYSSEPTEPYLNSQNYAELFSNQIIWFVDDTNVYRVTIHKTFEGNLTTKPINGAIFIFNPRSGQLFLKIIHTSVWAGQKRLGQLAKWKTAEEVAALVRSLPVEEQPKQVIVTRKGMLDPLEVHLLDFPNIVIKGSELQLPFQACMKMEKFGDLILRATQPQMVLFSLYDDWLKSISSYTAFSRLILLLRGLHVNNEKAKIILHPDKNTITEPHFVWPTLSDEEWIKVEVAMKELILADFGKRNSVNIASLTASEVRDIILGQEIAAPSVQRQQMAELEKSGRRRTQTTNVHGDAIQTVTTTNYEQQVFSSKSDWRVRAISATHLPLRLQHIYVSNDDNILRAFVTAADLRTQVAAYLYGAVAWVPQRGSNNSVELPNRLPKDDFLLKDLELLGWIKTQALEIPHLSPTDVTTQAQIMAEHPEMGSSSICLTWGRKNQDRSANPPGFNPNMSERVQLLLSDRVLGMTVVPEGRVWNYGNLAYSMTLDTPLLFWAEEHRPAAFLTFASLEQGEDSADVENSFA</sequence>
<dbReference type="InterPro" id="IPR019582">
    <property type="entry name" value="RRM_spliceosomal_PrP8"/>
</dbReference>
<feature type="compositionally biased region" description="Pro residues" evidence="1">
    <location>
        <begin position="1"/>
        <end position="17"/>
    </location>
</feature>
<dbReference type="InterPro" id="IPR021983">
    <property type="entry name" value="PRP8_domainIV"/>
</dbReference>
<keyword evidence="10" id="KW-1185">Reference proteome</keyword>
<dbReference type="InterPro" id="IPR012591">
    <property type="entry name" value="PRO8NT"/>
</dbReference>
<feature type="domain" description="Pre-mRNA-processing-splicing factor 8 U5-snRNA-binding" evidence="6">
    <location>
        <begin position="1238"/>
        <end position="1326"/>
    </location>
</feature>
<dbReference type="InterPro" id="IPR043173">
    <property type="entry name" value="Prp8_domainIV_fingers"/>
</dbReference>
<evidence type="ECO:0000259" key="5">
    <source>
        <dbReference type="Pfam" id="PF10596"/>
    </source>
</evidence>
<dbReference type="GO" id="GO:0030620">
    <property type="term" value="F:U2 snRNA binding"/>
    <property type="evidence" value="ECO:0007669"/>
    <property type="project" value="TreeGrafter"/>
</dbReference>
<dbReference type="Pfam" id="PF08084">
    <property type="entry name" value="PROCT"/>
    <property type="match status" value="1"/>
</dbReference>
<dbReference type="Gene3D" id="3.40.140.10">
    <property type="entry name" value="Cytidine Deaminase, domain 2"/>
    <property type="match status" value="1"/>
</dbReference>